<evidence type="ECO:0000256" key="1">
    <source>
        <dbReference type="ARBA" id="ARBA00004651"/>
    </source>
</evidence>
<dbReference type="EMBL" id="QJPH01000371">
    <property type="protein sequence ID" value="PZN75913.1"/>
    <property type="molecule type" value="Genomic_DNA"/>
</dbReference>
<keyword evidence="6" id="KW-0653">Protein transport</keyword>
<evidence type="ECO:0000313" key="9">
    <source>
        <dbReference type="EMBL" id="PZN75913.1"/>
    </source>
</evidence>
<evidence type="ECO:0000256" key="2">
    <source>
        <dbReference type="ARBA" id="ARBA00022475"/>
    </source>
</evidence>
<feature type="transmembrane region" description="Helical" evidence="7">
    <location>
        <begin position="119"/>
        <end position="143"/>
    </location>
</feature>
<evidence type="ECO:0000313" key="10">
    <source>
        <dbReference type="Proteomes" id="UP000249396"/>
    </source>
</evidence>
<gene>
    <name evidence="9" type="ORF">DM484_17675</name>
</gene>
<feature type="domain" description="MotA/TolQ/ExbB proton channel" evidence="8">
    <location>
        <begin position="68"/>
        <end position="188"/>
    </location>
</feature>
<keyword evidence="6" id="KW-0813">Transport</keyword>
<keyword evidence="2" id="KW-1003">Cell membrane</keyword>
<organism evidence="9 10">
    <name type="scientific">Candidatus Methylumidiphilus alinenensis</name>
    <dbReference type="NCBI Taxonomy" id="2202197"/>
    <lineage>
        <taxon>Bacteria</taxon>
        <taxon>Pseudomonadati</taxon>
        <taxon>Pseudomonadota</taxon>
        <taxon>Gammaproteobacteria</taxon>
        <taxon>Methylococcales</taxon>
        <taxon>Candidatus Methylumidiphilus</taxon>
    </lineage>
</organism>
<comment type="caution">
    <text evidence="9">The sequence shown here is derived from an EMBL/GenBank/DDBJ whole genome shotgun (WGS) entry which is preliminary data.</text>
</comment>
<evidence type="ECO:0000259" key="8">
    <source>
        <dbReference type="Pfam" id="PF01618"/>
    </source>
</evidence>
<evidence type="ECO:0000256" key="3">
    <source>
        <dbReference type="ARBA" id="ARBA00022692"/>
    </source>
</evidence>
<dbReference type="PANTHER" id="PTHR30625:SF11">
    <property type="entry name" value="MOTA_TOLQ_EXBB PROTON CHANNEL DOMAIN-CONTAINING PROTEIN"/>
    <property type="match status" value="1"/>
</dbReference>
<feature type="transmembrane region" description="Helical" evidence="7">
    <location>
        <begin position="12"/>
        <end position="31"/>
    </location>
</feature>
<dbReference type="GO" id="GO:0017038">
    <property type="term" value="P:protein import"/>
    <property type="evidence" value="ECO:0007669"/>
    <property type="project" value="TreeGrafter"/>
</dbReference>
<dbReference type="Pfam" id="PF01618">
    <property type="entry name" value="MotA_ExbB"/>
    <property type="match status" value="1"/>
</dbReference>
<feature type="transmembrane region" description="Helical" evidence="7">
    <location>
        <begin position="155"/>
        <end position="176"/>
    </location>
</feature>
<keyword evidence="4 7" id="KW-1133">Transmembrane helix</keyword>
<comment type="subcellular location">
    <subcellularLocation>
        <location evidence="1">Cell membrane</location>
        <topology evidence="1">Multi-pass membrane protein</topology>
    </subcellularLocation>
    <subcellularLocation>
        <location evidence="6">Membrane</location>
        <topology evidence="6">Multi-pass membrane protein</topology>
    </subcellularLocation>
</comment>
<proteinExistence type="inferred from homology"/>
<keyword evidence="3 7" id="KW-0812">Transmembrane</keyword>
<dbReference type="AlphaFoldDB" id="A0A2W4QXB1"/>
<dbReference type="Proteomes" id="UP000249396">
    <property type="component" value="Unassembled WGS sequence"/>
</dbReference>
<dbReference type="InterPro" id="IPR050790">
    <property type="entry name" value="ExbB/TolQ_transport"/>
</dbReference>
<evidence type="ECO:0000256" key="4">
    <source>
        <dbReference type="ARBA" id="ARBA00022989"/>
    </source>
</evidence>
<accession>A0A2W4QXB1</accession>
<dbReference type="GO" id="GO:0005886">
    <property type="term" value="C:plasma membrane"/>
    <property type="evidence" value="ECO:0007669"/>
    <property type="project" value="UniProtKB-SubCell"/>
</dbReference>
<evidence type="ECO:0000256" key="6">
    <source>
        <dbReference type="RuleBase" id="RU004057"/>
    </source>
</evidence>
<sequence>MLEIIVAGGWVMWPIIACSIVAMAIIGERFWSLRREKVMPRRLTAQVWNLYRKNQLDMPRIRELRTSSPLGAVLAAGILNYPHGREIMMESIEHAGRAAVHEMGKYLNTLGTIASISPYLGLLGSVLGMIRVFSTFSVSGGIANPMHLAGGISEILITTASGLAIAIPSLMFHRFFESRVDELALRLEEEALHLIERLHGEREE</sequence>
<evidence type="ECO:0000256" key="5">
    <source>
        <dbReference type="ARBA" id="ARBA00023136"/>
    </source>
</evidence>
<reference evidence="9 10" key="1">
    <citation type="journal article" date="2018" name="Aquat. Microb. Ecol.">
        <title>Gammaproteobacterial methanotrophs dominate.</title>
        <authorList>
            <person name="Rissanen A.J."/>
            <person name="Saarenheimo J."/>
            <person name="Tiirola M."/>
            <person name="Peura S."/>
            <person name="Aalto S.L."/>
            <person name="Karvinen A."/>
            <person name="Nykanen H."/>
        </authorList>
    </citation>
    <scope>NUCLEOTIDE SEQUENCE [LARGE SCALE GENOMIC DNA]</scope>
    <source>
        <strain evidence="9">AMbin10</strain>
    </source>
</reference>
<dbReference type="PANTHER" id="PTHR30625">
    <property type="entry name" value="PROTEIN TOLQ"/>
    <property type="match status" value="1"/>
</dbReference>
<comment type="similarity">
    <text evidence="6">Belongs to the exbB/tolQ family.</text>
</comment>
<evidence type="ECO:0000256" key="7">
    <source>
        <dbReference type="SAM" id="Phobius"/>
    </source>
</evidence>
<name>A0A2W4QXB1_9GAMM</name>
<protein>
    <submittedName>
        <fullName evidence="9">Biopolymer transporter ExbB</fullName>
    </submittedName>
</protein>
<keyword evidence="5 7" id="KW-0472">Membrane</keyword>
<dbReference type="InterPro" id="IPR002898">
    <property type="entry name" value="MotA_ExbB_proton_chnl"/>
</dbReference>